<dbReference type="GO" id="GO:0045944">
    <property type="term" value="P:positive regulation of transcription by RNA polymerase II"/>
    <property type="evidence" value="ECO:0007669"/>
    <property type="project" value="TreeGrafter"/>
</dbReference>
<dbReference type="AlphaFoldDB" id="A0A6J2X7I4"/>
<evidence type="ECO:0000256" key="2">
    <source>
        <dbReference type="ARBA" id="ARBA00022723"/>
    </source>
</evidence>
<evidence type="ECO:0000256" key="3">
    <source>
        <dbReference type="ARBA" id="ARBA00022737"/>
    </source>
</evidence>
<comment type="subcellular location">
    <subcellularLocation>
        <location evidence="1">Nucleus</location>
    </subcellularLocation>
</comment>
<evidence type="ECO:0000256" key="9">
    <source>
        <dbReference type="SAM" id="MobiDB-lite"/>
    </source>
</evidence>
<keyword evidence="10" id="KW-1185">Reference proteome</keyword>
<keyword evidence="8" id="KW-0539">Nucleus</keyword>
<feature type="compositionally biased region" description="Polar residues" evidence="9">
    <location>
        <begin position="1"/>
        <end position="11"/>
    </location>
</feature>
<dbReference type="KEGG" id="soy:115875818"/>
<gene>
    <name evidence="11" type="primary">LOC115875818</name>
</gene>
<dbReference type="InParanoid" id="A0A6J2X7I4"/>
<evidence type="ECO:0000313" key="10">
    <source>
        <dbReference type="Proteomes" id="UP000504635"/>
    </source>
</evidence>
<proteinExistence type="predicted"/>
<accession>A0A6J2X7I4</accession>
<evidence type="ECO:0000256" key="7">
    <source>
        <dbReference type="ARBA" id="ARBA00023163"/>
    </source>
</evidence>
<evidence type="ECO:0000256" key="8">
    <source>
        <dbReference type="ARBA" id="ARBA00023242"/>
    </source>
</evidence>
<feature type="compositionally biased region" description="Basic and acidic residues" evidence="9">
    <location>
        <begin position="71"/>
        <end position="87"/>
    </location>
</feature>
<dbReference type="RefSeq" id="XP_030747198.1">
    <property type="nucleotide sequence ID" value="XM_030891338.1"/>
</dbReference>
<dbReference type="GeneID" id="115875818"/>
<organism evidence="10 11">
    <name type="scientific">Sitophilus oryzae</name>
    <name type="common">Rice weevil</name>
    <name type="synonym">Curculio oryzae</name>
    <dbReference type="NCBI Taxonomy" id="7048"/>
    <lineage>
        <taxon>Eukaryota</taxon>
        <taxon>Metazoa</taxon>
        <taxon>Ecdysozoa</taxon>
        <taxon>Arthropoda</taxon>
        <taxon>Hexapoda</taxon>
        <taxon>Insecta</taxon>
        <taxon>Pterygota</taxon>
        <taxon>Neoptera</taxon>
        <taxon>Endopterygota</taxon>
        <taxon>Coleoptera</taxon>
        <taxon>Polyphaga</taxon>
        <taxon>Cucujiformia</taxon>
        <taxon>Curculionidae</taxon>
        <taxon>Dryophthorinae</taxon>
        <taxon>Sitophilus</taxon>
    </lineage>
</organism>
<sequence>MLPGQTNSISGMESPMTPLPTAITTPPSGDAEKPRRKQIRRKIKSKLSETFPPYLQEAFFGKDLMDITDTKKIHSGSSDDEKDEKYHGMKLSTDEYMSVDVKSEKHSESSGHKSHEMLDLDKDEKSNATKDDDDDNTEDLKDVLALSGDLLDPDLVNSIINEEDDDLTKNTELETLGAATQYHKRCCSDNAIIHARNRISTDRDSREGREVLKLLYLPSTQLLAYLPNKGVVGASYLSFKFERLVSLAKYANISVLAKYTNSGNPP</sequence>
<feature type="compositionally biased region" description="Basic and acidic residues" evidence="9">
    <location>
        <begin position="101"/>
        <end position="130"/>
    </location>
</feature>
<protein>
    <submittedName>
        <fullName evidence="11">Uncharacterized protein LOC115875818</fullName>
    </submittedName>
</protein>
<dbReference type="GO" id="GO:0044666">
    <property type="term" value="C:MLL3/4 complex"/>
    <property type="evidence" value="ECO:0007669"/>
    <property type="project" value="TreeGrafter"/>
</dbReference>
<evidence type="ECO:0000313" key="11">
    <source>
        <dbReference type="RefSeq" id="XP_030747198.1"/>
    </source>
</evidence>
<keyword evidence="5" id="KW-0862">Zinc</keyword>
<keyword evidence="2" id="KW-0479">Metal-binding</keyword>
<feature type="region of interest" description="Disordered" evidence="9">
    <location>
        <begin position="1"/>
        <end position="48"/>
    </location>
</feature>
<evidence type="ECO:0000256" key="6">
    <source>
        <dbReference type="ARBA" id="ARBA00023015"/>
    </source>
</evidence>
<name>A0A6J2X7I4_SITOR</name>
<reference evidence="11" key="1">
    <citation type="submission" date="2025-08" db="UniProtKB">
        <authorList>
            <consortium name="RefSeq"/>
        </authorList>
    </citation>
    <scope>IDENTIFICATION</scope>
    <source>
        <tissue evidence="11">Gonads</tissue>
    </source>
</reference>
<keyword evidence="6" id="KW-0805">Transcription regulation</keyword>
<dbReference type="PANTHER" id="PTHR45888:SF6">
    <property type="entry name" value="HL01030P-RELATED"/>
    <property type="match status" value="1"/>
</dbReference>
<keyword evidence="4" id="KW-0863">Zinc-finger</keyword>
<dbReference type="PANTHER" id="PTHR45888">
    <property type="entry name" value="HL01030P-RELATED"/>
    <property type="match status" value="1"/>
</dbReference>
<feature type="region of interest" description="Disordered" evidence="9">
    <location>
        <begin position="71"/>
        <end position="136"/>
    </location>
</feature>
<keyword evidence="7" id="KW-0804">Transcription</keyword>
<dbReference type="GO" id="GO:0008270">
    <property type="term" value="F:zinc ion binding"/>
    <property type="evidence" value="ECO:0007669"/>
    <property type="project" value="UniProtKB-KW"/>
</dbReference>
<dbReference type="GO" id="GO:0042800">
    <property type="term" value="F:histone H3K4 methyltransferase activity"/>
    <property type="evidence" value="ECO:0007669"/>
    <property type="project" value="TreeGrafter"/>
</dbReference>
<dbReference type="Proteomes" id="UP000504635">
    <property type="component" value="Unplaced"/>
</dbReference>
<keyword evidence="3" id="KW-0677">Repeat</keyword>
<dbReference type="GO" id="GO:0003713">
    <property type="term" value="F:transcription coactivator activity"/>
    <property type="evidence" value="ECO:0007669"/>
    <property type="project" value="TreeGrafter"/>
</dbReference>
<evidence type="ECO:0000256" key="4">
    <source>
        <dbReference type="ARBA" id="ARBA00022771"/>
    </source>
</evidence>
<feature type="compositionally biased region" description="Basic residues" evidence="9">
    <location>
        <begin position="34"/>
        <end position="45"/>
    </location>
</feature>
<evidence type="ECO:0000256" key="1">
    <source>
        <dbReference type="ARBA" id="ARBA00004123"/>
    </source>
</evidence>
<evidence type="ECO:0000256" key="5">
    <source>
        <dbReference type="ARBA" id="ARBA00022833"/>
    </source>
</evidence>